<gene>
    <name evidence="6" type="ORF">L210DRAFT_964912</name>
</gene>
<keyword evidence="3" id="KW-0472">Membrane</keyword>
<protein>
    <submittedName>
        <fullName evidence="6">Cortical protein marker for cell polarity-domain-containing protein</fullName>
    </submittedName>
</protein>
<dbReference type="InterPro" id="IPR036028">
    <property type="entry name" value="SH3-like_dom_sf"/>
</dbReference>
<dbReference type="InterPro" id="IPR048265">
    <property type="entry name" value="Rax2-like_third"/>
</dbReference>
<evidence type="ECO:0000256" key="4">
    <source>
        <dbReference type="SAM" id="SignalP"/>
    </source>
</evidence>
<dbReference type="Proteomes" id="UP001194468">
    <property type="component" value="Unassembled WGS sequence"/>
</dbReference>
<dbReference type="Pfam" id="PF12768">
    <property type="entry name" value="Rax2"/>
    <property type="match status" value="2"/>
</dbReference>
<dbReference type="EMBL" id="WHUW01000006">
    <property type="protein sequence ID" value="KAF8444501.1"/>
    <property type="molecule type" value="Genomic_DNA"/>
</dbReference>
<evidence type="ECO:0000256" key="3">
    <source>
        <dbReference type="SAM" id="Phobius"/>
    </source>
</evidence>
<dbReference type="PANTHER" id="PTHR31778:SF2">
    <property type="entry name" value="BUD SITE SELECTION PROTEIN RAX2"/>
    <property type="match status" value="1"/>
</dbReference>
<evidence type="ECO:0000256" key="2">
    <source>
        <dbReference type="PROSITE-ProRule" id="PRU00192"/>
    </source>
</evidence>
<feature type="transmembrane region" description="Helical" evidence="3">
    <location>
        <begin position="1235"/>
        <end position="1266"/>
    </location>
</feature>
<dbReference type="InterPro" id="IPR024982">
    <property type="entry name" value="Rax2-like_C"/>
</dbReference>
<dbReference type="PROSITE" id="PS50002">
    <property type="entry name" value="SH3"/>
    <property type="match status" value="1"/>
</dbReference>
<dbReference type="CDD" id="cd00174">
    <property type="entry name" value="SH3"/>
    <property type="match status" value="1"/>
</dbReference>
<keyword evidence="7" id="KW-1185">Reference proteome</keyword>
<feature type="signal peptide" evidence="4">
    <location>
        <begin position="1"/>
        <end position="23"/>
    </location>
</feature>
<evidence type="ECO:0000256" key="1">
    <source>
        <dbReference type="ARBA" id="ARBA00022443"/>
    </source>
</evidence>
<name>A0AAD4C0T6_BOLED</name>
<dbReference type="Gene3D" id="2.120.10.80">
    <property type="entry name" value="Kelch-type beta propeller"/>
    <property type="match status" value="1"/>
</dbReference>
<keyword evidence="1 2" id="KW-0728">SH3 domain</keyword>
<dbReference type="GO" id="GO:1902929">
    <property type="term" value="C:plasma membrane of growing cell tip"/>
    <property type="evidence" value="ECO:0007669"/>
    <property type="project" value="TreeGrafter"/>
</dbReference>
<keyword evidence="4" id="KW-0732">Signal</keyword>
<comment type="caution">
    <text evidence="6">The sequence shown here is derived from an EMBL/GenBank/DDBJ whole genome shotgun (WGS) entry which is preliminary data.</text>
</comment>
<dbReference type="Pfam" id="PF00018">
    <property type="entry name" value="SH3_1"/>
    <property type="match status" value="1"/>
</dbReference>
<keyword evidence="3" id="KW-0812">Transmembrane</keyword>
<feature type="chain" id="PRO_5042296231" evidence="4">
    <location>
        <begin position="24"/>
        <end position="1418"/>
    </location>
</feature>
<proteinExistence type="predicted"/>
<dbReference type="InterPro" id="IPR048266">
    <property type="entry name" value="Rax2-like_second"/>
</dbReference>
<evidence type="ECO:0000313" key="7">
    <source>
        <dbReference type="Proteomes" id="UP001194468"/>
    </source>
</evidence>
<evidence type="ECO:0000259" key="5">
    <source>
        <dbReference type="PROSITE" id="PS50002"/>
    </source>
</evidence>
<reference evidence="6" key="2">
    <citation type="journal article" date="2020" name="Nat. Commun.">
        <title>Large-scale genome sequencing of mycorrhizal fungi provides insights into the early evolution of symbiotic traits.</title>
        <authorList>
            <person name="Miyauchi S."/>
            <person name="Kiss E."/>
            <person name="Kuo A."/>
            <person name="Drula E."/>
            <person name="Kohler A."/>
            <person name="Sanchez-Garcia M."/>
            <person name="Morin E."/>
            <person name="Andreopoulos B."/>
            <person name="Barry K.W."/>
            <person name="Bonito G."/>
            <person name="Buee M."/>
            <person name="Carver A."/>
            <person name="Chen C."/>
            <person name="Cichocki N."/>
            <person name="Clum A."/>
            <person name="Culley D."/>
            <person name="Crous P.W."/>
            <person name="Fauchery L."/>
            <person name="Girlanda M."/>
            <person name="Hayes R.D."/>
            <person name="Keri Z."/>
            <person name="LaButti K."/>
            <person name="Lipzen A."/>
            <person name="Lombard V."/>
            <person name="Magnuson J."/>
            <person name="Maillard F."/>
            <person name="Murat C."/>
            <person name="Nolan M."/>
            <person name="Ohm R.A."/>
            <person name="Pangilinan J."/>
            <person name="Pereira M.F."/>
            <person name="Perotto S."/>
            <person name="Peter M."/>
            <person name="Pfister S."/>
            <person name="Riley R."/>
            <person name="Sitrit Y."/>
            <person name="Stielow J.B."/>
            <person name="Szollosi G."/>
            <person name="Zifcakova L."/>
            <person name="Stursova M."/>
            <person name="Spatafora J.W."/>
            <person name="Tedersoo L."/>
            <person name="Vaario L.M."/>
            <person name="Yamada A."/>
            <person name="Yan M."/>
            <person name="Wang P."/>
            <person name="Xu J."/>
            <person name="Bruns T."/>
            <person name="Baldrian P."/>
            <person name="Vilgalys R."/>
            <person name="Dunand C."/>
            <person name="Henrissat B."/>
            <person name="Grigoriev I.V."/>
            <person name="Hibbett D."/>
            <person name="Nagy L.G."/>
            <person name="Martin F.M."/>
        </authorList>
    </citation>
    <scope>NUCLEOTIDE SEQUENCE</scope>
    <source>
        <strain evidence="6">BED1</strain>
    </source>
</reference>
<dbReference type="PANTHER" id="PTHR31778">
    <property type="entry name" value="BUD SITE SELECTION PROTEIN RAX2"/>
    <property type="match status" value="1"/>
</dbReference>
<accession>A0AAD4C0T6</accession>
<dbReference type="Pfam" id="PF20842">
    <property type="entry name" value="Rax2_2"/>
    <property type="match status" value="1"/>
</dbReference>
<dbReference type="SUPFAM" id="SSF50044">
    <property type="entry name" value="SH3-domain"/>
    <property type="match status" value="1"/>
</dbReference>
<keyword evidence="3" id="KW-1133">Transmembrane helix</keyword>
<organism evidence="6 7">
    <name type="scientific">Boletus edulis BED1</name>
    <dbReference type="NCBI Taxonomy" id="1328754"/>
    <lineage>
        <taxon>Eukaryota</taxon>
        <taxon>Fungi</taxon>
        <taxon>Dikarya</taxon>
        <taxon>Basidiomycota</taxon>
        <taxon>Agaricomycotina</taxon>
        <taxon>Agaricomycetes</taxon>
        <taxon>Agaricomycetidae</taxon>
        <taxon>Boletales</taxon>
        <taxon>Boletineae</taxon>
        <taxon>Boletaceae</taxon>
        <taxon>Boletoideae</taxon>
        <taxon>Boletus</taxon>
    </lineage>
</organism>
<dbReference type="InterPro" id="IPR011043">
    <property type="entry name" value="Gal_Oxase/kelch_b-propeller"/>
</dbReference>
<reference evidence="6" key="1">
    <citation type="submission" date="2019-10" db="EMBL/GenBank/DDBJ databases">
        <authorList>
            <consortium name="DOE Joint Genome Institute"/>
            <person name="Kuo A."/>
            <person name="Miyauchi S."/>
            <person name="Kiss E."/>
            <person name="Drula E."/>
            <person name="Kohler A."/>
            <person name="Sanchez-Garcia M."/>
            <person name="Andreopoulos B."/>
            <person name="Barry K.W."/>
            <person name="Bonito G."/>
            <person name="Buee M."/>
            <person name="Carver A."/>
            <person name="Chen C."/>
            <person name="Cichocki N."/>
            <person name="Clum A."/>
            <person name="Culley D."/>
            <person name="Crous P.W."/>
            <person name="Fauchery L."/>
            <person name="Girlanda M."/>
            <person name="Hayes R."/>
            <person name="Keri Z."/>
            <person name="LaButti K."/>
            <person name="Lipzen A."/>
            <person name="Lombard V."/>
            <person name="Magnuson J."/>
            <person name="Maillard F."/>
            <person name="Morin E."/>
            <person name="Murat C."/>
            <person name="Nolan M."/>
            <person name="Ohm R."/>
            <person name="Pangilinan J."/>
            <person name="Pereira M."/>
            <person name="Perotto S."/>
            <person name="Peter M."/>
            <person name="Riley R."/>
            <person name="Sitrit Y."/>
            <person name="Stielow B."/>
            <person name="Szollosi G."/>
            <person name="Zifcakova L."/>
            <person name="Stursova M."/>
            <person name="Spatafora J.W."/>
            <person name="Tedersoo L."/>
            <person name="Vaario L.-M."/>
            <person name="Yamada A."/>
            <person name="Yan M."/>
            <person name="Wang P."/>
            <person name="Xu J."/>
            <person name="Bruns T."/>
            <person name="Baldrian P."/>
            <person name="Vilgalys R."/>
            <person name="Henrissat B."/>
            <person name="Grigoriev I.V."/>
            <person name="Hibbett D."/>
            <person name="Nagy L.G."/>
            <person name="Martin F.M."/>
        </authorList>
    </citation>
    <scope>NUCLEOTIDE SEQUENCE</scope>
    <source>
        <strain evidence="6">BED1</strain>
    </source>
</reference>
<sequence length="1418" mass="146606">MFPPSKAWPSVLFTVSLARIASASLPLVDFDRMGQVGLTGAFAGLNFFDNSTPTSFDPSVSSLLSRTPQGALTSIADTNSGGSISSACAMNNVYYIAGSFLSIANISTTYVASYSPSSGAFSPLGSGGPDGPVNALFCDSNNDNLWVGGHFSSPGSSVAVWNTKSNSWSPPVFKGLNGPVRSISPNASDSSLFFTGSFTTSFSGGATANNNNPNVPYSKGASPFSSSLVPIPLQDAEVVAAPSSTDPQYSSIQAILCPAGPDGPGSTWLAASGNAALITVRTFTAMSAYGIRLGNTFLSGYGTTAFSVTSIPDNTVQSLTYVDPSTGQNTTCTSNCPLSTDPSILYQDFIFTAPVTLTGVQVTLSEWKGNAPGLHILQLLSSGAFASAISGQNMQSCYAPNPSNVAMTGTWSPKNANTNIPATLQTVLVTTVPVGTPASQAPTFTWMPYVSASGQYVVNLVIPGCDSFQDCALRTSVQITVFPGDGSQPFVSTVSQQVQNDVTVPVYSGPVVPSSSSFVITVTMSLADQPAGEGQNGLYELVAGNVELVLTSANTTSAASGVAGNGSSSLGTQRGFGLFEWPLNLKASADATGVLSNTSETAADVIGVDLYNALGTANTDSAYVSAAVQHPSGIIFLGGSFTFATGSLSGAANIVAYKQGSLVSLSDGGLNGAVASFALYGDELYIGGSFSDTQIPSTQGKLMGVAMYNVKTNSWSTLGAGVNGVVASIALSDSSIQVAGNFTQAVTLAGSTTSVGGFATWDIATSSWVNSGGFVKGNFTFVGNGTSSNGQEMSQFLAGNIQTMAKYGATGMVMLSNSGSGDPTVAPLEIQLGSSANASGSTSVTQKRYNHYRRRPVTWLSRMKIPALFRRQASTASTALPPLPPTPAPAVLAGVFWSNSSSSHEVAIIGGNFTFSASSSTSSQAIVVYDPVTSSATGLAGEQIQGIVRALDVDTQGHLYVGGEFNLTGTNANGFAIYDLVGQQWLTTVAPPLQPHPGSSVVVRSITATSYKSNAIIVAGSFAEADTVACQGICLFDTTLKQWNALGSGLQGDISSVSSAGSNQELLVAGGVITLPDGTSANVAQYHFANNSWTPVGDPTVIPGPVTAVEVNNGNSSSIFAAGRTGDGSSSFVIFWDGVSWYNIGSDFQVDSNISQLLMVPLQNTHSSNSIVESDRVLMISGALSDSSFGTASVVLFDGQTFIPYLASMSAQGTLGYVSSLFYSIANFSFGQESFLATGIVILISIAIAAGVVFLLALIGILWTLLSRKDDKLSRYENEEEDEDSIQHRPSSLLEHINAATRSTILGGQSPFHNVSAEKVEAARTGEAEPEGDLFGPDASNYLRATTPSDAIIGTMVTEEEGSRPAHARFSFDGSGEGELPMTAGMEIAVLDDKDNAWWYARNPHTGREGVVPASYLY</sequence>
<evidence type="ECO:0000313" key="6">
    <source>
        <dbReference type="EMBL" id="KAF8444501.1"/>
    </source>
</evidence>
<dbReference type="InterPro" id="IPR015915">
    <property type="entry name" value="Kelch-typ_b-propeller"/>
</dbReference>
<dbReference type="SUPFAM" id="SSF50965">
    <property type="entry name" value="Galactose oxidase, central domain"/>
    <property type="match status" value="3"/>
</dbReference>
<dbReference type="Pfam" id="PF20843">
    <property type="entry name" value="Rax2_3"/>
    <property type="match status" value="1"/>
</dbReference>
<dbReference type="InterPro" id="IPR001452">
    <property type="entry name" value="SH3_domain"/>
</dbReference>
<dbReference type="Gene3D" id="2.30.30.40">
    <property type="entry name" value="SH3 Domains"/>
    <property type="match status" value="1"/>
</dbReference>
<feature type="domain" description="SH3" evidence="5">
    <location>
        <begin position="1361"/>
        <end position="1418"/>
    </location>
</feature>
<dbReference type="SMART" id="SM00326">
    <property type="entry name" value="SH3"/>
    <property type="match status" value="1"/>
</dbReference>